<name>A0ABW4W5U0_9BACI</name>
<dbReference type="PROSITE" id="PS51677">
    <property type="entry name" value="NODB"/>
    <property type="match status" value="1"/>
</dbReference>
<comment type="caution">
    <text evidence="2">The sequence shown here is derived from an EMBL/GenBank/DDBJ whole genome shotgun (WGS) entry which is preliminary data.</text>
</comment>
<dbReference type="EC" id="3.-.-.-" evidence="2"/>
<protein>
    <submittedName>
        <fullName evidence="2">Polysaccharide deacetylase family protein</fullName>
        <ecNumber evidence="2">3.-.-.-</ecNumber>
    </submittedName>
</protein>
<accession>A0ABW4W5U0</accession>
<dbReference type="InterPro" id="IPR050248">
    <property type="entry name" value="Polysacc_deacetylase_ArnD"/>
</dbReference>
<evidence type="ECO:0000259" key="1">
    <source>
        <dbReference type="PROSITE" id="PS51677"/>
    </source>
</evidence>
<dbReference type="PANTHER" id="PTHR10587">
    <property type="entry name" value="GLYCOSYL TRANSFERASE-RELATED"/>
    <property type="match status" value="1"/>
</dbReference>
<evidence type="ECO:0000313" key="2">
    <source>
        <dbReference type="EMBL" id="MFD2045690.1"/>
    </source>
</evidence>
<dbReference type="RefSeq" id="WP_377558331.1">
    <property type="nucleotide sequence ID" value="NZ_JBHUHQ010000020.1"/>
</dbReference>
<dbReference type="SUPFAM" id="SSF88713">
    <property type="entry name" value="Glycoside hydrolase/deacetylase"/>
    <property type="match status" value="1"/>
</dbReference>
<dbReference type="Pfam" id="PF01522">
    <property type="entry name" value="Polysacc_deac_1"/>
    <property type="match status" value="1"/>
</dbReference>
<dbReference type="InterPro" id="IPR002509">
    <property type="entry name" value="NODB_dom"/>
</dbReference>
<keyword evidence="3" id="KW-1185">Reference proteome</keyword>
<feature type="domain" description="NodB homology" evidence="1">
    <location>
        <begin position="234"/>
        <end position="409"/>
    </location>
</feature>
<dbReference type="InterPro" id="IPR011330">
    <property type="entry name" value="Glyco_hydro/deAcase_b/a-brl"/>
</dbReference>
<sequence>MSIYRGKLIELIAVENNVDKSILHIKLLLDQDHVEMFWEVDAITAESVQMVTNFTKDVKYRVSFQCSWDPLQKHHTSLLTRTYRDTSERVTFTCSEDFIDQLNHIKAIQEVNDVDNLSFLSTSLLDKPPEQYDRMKSDADLPKKENLRFTWVTAIAITMISALLFGYSSHAYWEKTEANNDELAQHMLVDEIEVTPIEEPDREDTSVVDEDVSLQPEIPFIELHEETTYSLPEGYVALTFDDGPSQFSIEIMNILQEYNVGGTFFLIGSNVKKHPDYVEQIHANGYAIGSHSMHHVNVSTLSYENQENELLLSSELIQNITQENVTMFRPPYGSKNEHTENVVHRNSHKMVLWNNDPKDWESNDPKKIIDSVRNSEVSGDIILLHESQAVIHALPQIIEYLQGLDLQIVNLQS</sequence>
<gene>
    <name evidence="2" type="ORF">ACFSJF_15545</name>
</gene>
<reference evidence="3" key="1">
    <citation type="journal article" date="2019" name="Int. J. Syst. Evol. Microbiol.">
        <title>The Global Catalogue of Microorganisms (GCM) 10K type strain sequencing project: providing services to taxonomists for standard genome sequencing and annotation.</title>
        <authorList>
            <consortium name="The Broad Institute Genomics Platform"/>
            <consortium name="The Broad Institute Genome Sequencing Center for Infectious Disease"/>
            <person name="Wu L."/>
            <person name="Ma J."/>
        </authorList>
    </citation>
    <scope>NUCLEOTIDE SEQUENCE [LARGE SCALE GENOMIC DNA]</scope>
    <source>
        <strain evidence="3">R28</strain>
    </source>
</reference>
<keyword evidence="2" id="KW-0378">Hydrolase</keyword>
<organism evidence="2 3">
    <name type="scientific">Ornithinibacillus salinisoli</name>
    <dbReference type="NCBI Taxonomy" id="1848459"/>
    <lineage>
        <taxon>Bacteria</taxon>
        <taxon>Bacillati</taxon>
        <taxon>Bacillota</taxon>
        <taxon>Bacilli</taxon>
        <taxon>Bacillales</taxon>
        <taxon>Bacillaceae</taxon>
        <taxon>Ornithinibacillus</taxon>
    </lineage>
</organism>
<dbReference type="EMBL" id="JBHUHQ010000020">
    <property type="protein sequence ID" value="MFD2045690.1"/>
    <property type="molecule type" value="Genomic_DNA"/>
</dbReference>
<dbReference type="CDD" id="cd10917">
    <property type="entry name" value="CE4_NodB_like_6s_7s"/>
    <property type="match status" value="1"/>
</dbReference>
<proteinExistence type="predicted"/>
<dbReference type="Gene3D" id="3.20.20.370">
    <property type="entry name" value="Glycoside hydrolase/deacetylase"/>
    <property type="match status" value="1"/>
</dbReference>
<dbReference type="Proteomes" id="UP001597383">
    <property type="component" value="Unassembled WGS sequence"/>
</dbReference>
<dbReference type="GO" id="GO:0016787">
    <property type="term" value="F:hydrolase activity"/>
    <property type="evidence" value="ECO:0007669"/>
    <property type="project" value="UniProtKB-KW"/>
</dbReference>
<evidence type="ECO:0000313" key="3">
    <source>
        <dbReference type="Proteomes" id="UP001597383"/>
    </source>
</evidence>